<proteinExistence type="predicted"/>
<name>A0ABV7TRS0_9NEIS</name>
<sequence length="233" mass="25975">MLRKLAIATFFSLIITPALSASREIAFSGYNWEVRDSAGKEGGPGPNIFDGTPESVAVGADGSLHLFIRKTGNIWTSSEVILSQALGYGTYELEVETNPTTLPRSVVFGFFTYKHSPEQAHRELDVELSYWGKPNDVKNGQFVVQNDTTPGRVTRFTVNEAHTRYRIRWTKGLAEFIALSSAGNILQHWTRREGVPDADGAKIELNLWLYKGQPPQAGDQVELVVKNFRFTPE</sequence>
<feature type="chain" id="PRO_5046909791" description="GH16 domain-containing protein" evidence="1">
    <location>
        <begin position="21"/>
        <end position="233"/>
    </location>
</feature>
<reference evidence="3" key="1">
    <citation type="journal article" date="2019" name="Int. J. Syst. Evol. Microbiol.">
        <title>The Global Catalogue of Microorganisms (GCM) 10K type strain sequencing project: providing services to taxonomists for standard genome sequencing and annotation.</title>
        <authorList>
            <consortium name="The Broad Institute Genomics Platform"/>
            <consortium name="The Broad Institute Genome Sequencing Center for Infectious Disease"/>
            <person name="Wu L."/>
            <person name="Ma J."/>
        </authorList>
    </citation>
    <scope>NUCLEOTIDE SEQUENCE [LARGE SCALE GENOMIC DNA]</scope>
    <source>
        <strain evidence="3">KCTC 42195</strain>
    </source>
</reference>
<evidence type="ECO:0000313" key="2">
    <source>
        <dbReference type="EMBL" id="MFC3625429.1"/>
    </source>
</evidence>
<dbReference type="RefSeq" id="WP_390276949.1">
    <property type="nucleotide sequence ID" value="NZ_JBHRYH010000009.1"/>
</dbReference>
<dbReference type="EMBL" id="JBHRYH010000009">
    <property type="protein sequence ID" value="MFC3625429.1"/>
    <property type="molecule type" value="Genomic_DNA"/>
</dbReference>
<feature type="signal peptide" evidence="1">
    <location>
        <begin position="1"/>
        <end position="20"/>
    </location>
</feature>
<keyword evidence="3" id="KW-1185">Reference proteome</keyword>
<organism evidence="2 3">
    <name type="scientific">Vogesella amnigena</name>
    <dbReference type="NCBI Taxonomy" id="1507449"/>
    <lineage>
        <taxon>Bacteria</taxon>
        <taxon>Pseudomonadati</taxon>
        <taxon>Pseudomonadota</taxon>
        <taxon>Betaproteobacteria</taxon>
        <taxon>Neisseriales</taxon>
        <taxon>Chromobacteriaceae</taxon>
        <taxon>Vogesella</taxon>
    </lineage>
</organism>
<evidence type="ECO:0000313" key="3">
    <source>
        <dbReference type="Proteomes" id="UP001595636"/>
    </source>
</evidence>
<dbReference type="InterPro" id="IPR013320">
    <property type="entry name" value="ConA-like_dom_sf"/>
</dbReference>
<dbReference type="Proteomes" id="UP001595636">
    <property type="component" value="Unassembled WGS sequence"/>
</dbReference>
<comment type="caution">
    <text evidence="2">The sequence shown here is derived from an EMBL/GenBank/DDBJ whole genome shotgun (WGS) entry which is preliminary data.</text>
</comment>
<evidence type="ECO:0008006" key="4">
    <source>
        <dbReference type="Google" id="ProtNLM"/>
    </source>
</evidence>
<accession>A0ABV7TRS0</accession>
<keyword evidence="1" id="KW-0732">Signal</keyword>
<gene>
    <name evidence="2" type="ORF">ACFOKJ_04610</name>
</gene>
<dbReference type="Gene3D" id="2.60.120.200">
    <property type="match status" value="1"/>
</dbReference>
<evidence type="ECO:0000256" key="1">
    <source>
        <dbReference type="SAM" id="SignalP"/>
    </source>
</evidence>
<protein>
    <recommendedName>
        <fullName evidence="4">GH16 domain-containing protein</fullName>
    </recommendedName>
</protein>
<dbReference type="SUPFAM" id="SSF49899">
    <property type="entry name" value="Concanavalin A-like lectins/glucanases"/>
    <property type="match status" value="1"/>
</dbReference>